<name>A0A9W8S0A3_9HYPO</name>
<proteinExistence type="inferred from homology"/>
<keyword evidence="3" id="KW-1133">Transmembrane helix</keyword>
<dbReference type="GO" id="GO:0006629">
    <property type="term" value="P:lipid metabolic process"/>
    <property type="evidence" value="ECO:0007669"/>
    <property type="project" value="InterPro"/>
</dbReference>
<evidence type="ECO:0000256" key="3">
    <source>
        <dbReference type="SAM" id="Phobius"/>
    </source>
</evidence>
<sequence length="373" mass="42962">MTLNKNEVDERGKCDRPLKKTMVRRHFRFNWLKYILGIFILLSIGEFAYIYRLDMGLRRVPNDPFDLWFASDINRKNPEIWDDKRQAFLRKALPVPIHSHNDYERRIPLFEALGSGCISVEADIHLHDSNLLVGHSSSGLSDDKTLQSLYLEPLHRMLEAQNSPDEPLRGLFDQAPDQTLVLLVDFKTSGPETFAELDAQLQPLRDLGYLTYWNGTARVSRPLTIVASGNAPFDSVRGMNATHRDIFWDAKLERLISIEDNFDTEPPTFKYNRSNSYFASTKFQNAILFKSQDYPESFLKTPQGKDMASTQIEQAKSRGLLTRYWNTPSEPPNLRDIAWRVLVDHKVGVLNMDDMGTVRARAKGWGELKRDLL</sequence>
<comment type="similarity">
    <text evidence="1">Belongs to the AIM6 family.</text>
</comment>
<feature type="transmembrane region" description="Helical" evidence="3">
    <location>
        <begin position="31"/>
        <end position="51"/>
    </location>
</feature>
<dbReference type="SUPFAM" id="SSF51695">
    <property type="entry name" value="PLC-like phosphodiesterases"/>
    <property type="match status" value="1"/>
</dbReference>
<dbReference type="Proteomes" id="UP001152049">
    <property type="component" value="Unassembled WGS sequence"/>
</dbReference>
<protein>
    <recommendedName>
        <fullName evidence="2">Altered inheritance of mitochondria protein 6</fullName>
    </recommendedName>
</protein>
<evidence type="ECO:0000256" key="2">
    <source>
        <dbReference type="ARBA" id="ARBA00014286"/>
    </source>
</evidence>
<gene>
    <name evidence="4" type="primary">AIM6_1</name>
    <name evidence="4" type="ORF">NW762_007981</name>
</gene>
<dbReference type="EMBL" id="JAOQAZ010000015">
    <property type="protein sequence ID" value="KAJ4258894.1"/>
    <property type="molecule type" value="Genomic_DNA"/>
</dbReference>
<accession>A0A9W8S0A3</accession>
<organism evidence="4 5">
    <name type="scientific">Fusarium torreyae</name>
    <dbReference type="NCBI Taxonomy" id="1237075"/>
    <lineage>
        <taxon>Eukaryota</taxon>
        <taxon>Fungi</taxon>
        <taxon>Dikarya</taxon>
        <taxon>Ascomycota</taxon>
        <taxon>Pezizomycotina</taxon>
        <taxon>Sordariomycetes</taxon>
        <taxon>Hypocreomycetidae</taxon>
        <taxon>Hypocreales</taxon>
        <taxon>Nectriaceae</taxon>
        <taxon>Fusarium</taxon>
    </lineage>
</organism>
<evidence type="ECO:0000313" key="5">
    <source>
        <dbReference type="Proteomes" id="UP001152049"/>
    </source>
</evidence>
<dbReference type="GO" id="GO:0008081">
    <property type="term" value="F:phosphoric diester hydrolase activity"/>
    <property type="evidence" value="ECO:0007669"/>
    <property type="project" value="InterPro"/>
</dbReference>
<evidence type="ECO:0000256" key="1">
    <source>
        <dbReference type="ARBA" id="ARBA00008858"/>
    </source>
</evidence>
<comment type="caution">
    <text evidence="4">The sequence shown here is derived from an EMBL/GenBank/DDBJ whole genome shotgun (WGS) entry which is preliminary data.</text>
</comment>
<keyword evidence="5" id="KW-1185">Reference proteome</keyword>
<dbReference type="PANTHER" id="PTHR31571">
    <property type="entry name" value="ALTERED INHERITANCE OF MITOCHONDRIA PROTEIN 6"/>
    <property type="match status" value="1"/>
</dbReference>
<reference evidence="4" key="1">
    <citation type="submission" date="2022-09" db="EMBL/GenBank/DDBJ databases">
        <title>Fusarium specimens isolated from Avocado Roots.</title>
        <authorList>
            <person name="Stajich J."/>
            <person name="Roper C."/>
            <person name="Heimlech-Rivalta G."/>
        </authorList>
    </citation>
    <scope>NUCLEOTIDE SEQUENCE</scope>
    <source>
        <strain evidence="4">CF00136</strain>
    </source>
</reference>
<keyword evidence="3" id="KW-0812">Transmembrane</keyword>
<dbReference type="InterPro" id="IPR017946">
    <property type="entry name" value="PLC-like_Pdiesterase_TIM-brl"/>
</dbReference>
<dbReference type="AlphaFoldDB" id="A0A9W8S0A3"/>
<evidence type="ECO:0000313" key="4">
    <source>
        <dbReference type="EMBL" id="KAJ4258894.1"/>
    </source>
</evidence>
<dbReference type="OrthoDB" id="4153866at2759"/>
<keyword evidence="3" id="KW-0472">Membrane</keyword>
<dbReference type="InterPro" id="IPR051236">
    <property type="entry name" value="HAT_RTT109-like"/>
</dbReference>
<dbReference type="PANTHER" id="PTHR31571:SF1">
    <property type="entry name" value="ALTERED INHERITANCE OF MITOCHONDRIA PROTEIN 6"/>
    <property type="match status" value="1"/>
</dbReference>